<dbReference type="InterPro" id="IPR007344">
    <property type="entry name" value="GrpB/CoaE"/>
</dbReference>
<dbReference type="EMBL" id="LS483343">
    <property type="protein sequence ID" value="SQF39871.1"/>
    <property type="molecule type" value="Genomic_DNA"/>
</dbReference>
<keyword evidence="2" id="KW-1185">Reference proteome</keyword>
<evidence type="ECO:0000313" key="1">
    <source>
        <dbReference type="EMBL" id="SQF39871.1"/>
    </source>
</evidence>
<dbReference type="OrthoDB" id="9799092at2"/>
<evidence type="ECO:0000313" key="2">
    <source>
        <dbReference type="Proteomes" id="UP000249495"/>
    </source>
</evidence>
<dbReference type="SUPFAM" id="SSF81301">
    <property type="entry name" value="Nucleotidyltransferase"/>
    <property type="match status" value="1"/>
</dbReference>
<proteinExistence type="predicted"/>
<dbReference type="PANTHER" id="PTHR34822">
    <property type="entry name" value="GRPB DOMAIN PROTEIN (AFU_ORTHOLOGUE AFUA_1G01530)"/>
    <property type="match status" value="1"/>
</dbReference>
<reference evidence="1 2" key="1">
    <citation type="submission" date="2018-06" db="EMBL/GenBank/DDBJ databases">
        <authorList>
            <consortium name="Pathogen Informatics"/>
            <person name="Doyle S."/>
        </authorList>
    </citation>
    <scope>NUCLEOTIDE SEQUENCE [LARGE SCALE GENOMIC DNA]</scope>
    <source>
        <strain evidence="1 2">NCTC12278</strain>
    </source>
</reference>
<dbReference type="Gene3D" id="3.30.460.10">
    <property type="entry name" value="Beta Polymerase, domain 2"/>
    <property type="match status" value="1"/>
</dbReference>
<accession>A0A2X3XX88</accession>
<dbReference type="KEGG" id="sfer:NCTC12278_00606"/>
<dbReference type="InterPro" id="IPR043519">
    <property type="entry name" value="NT_sf"/>
</dbReference>
<dbReference type="STRING" id="1123303.GCA_000372425_00139"/>
<dbReference type="AlphaFoldDB" id="A0A2X3XX88"/>
<protein>
    <submittedName>
        <fullName evidence="1">Glutamate-rich protein GrpB</fullName>
    </submittedName>
</protein>
<dbReference type="PANTHER" id="PTHR34822:SF1">
    <property type="entry name" value="GRPB FAMILY PROTEIN"/>
    <property type="match status" value="1"/>
</dbReference>
<name>A0A2X3XX88_9STRE</name>
<organism evidence="1 2">
    <name type="scientific">Streptococcus ferus</name>
    <dbReference type="NCBI Taxonomy" id="1345"/>
    <lineage>
        <taxon>Bacteria</taxon>
        <taxon>Bacillati</taxon>
        <taxon>Bacillota</taxon>
        <taxon>Bacilli</taxon>
        <taxon>Lactobacillales</taxon>
        <taxon>Streptococcaceae</taxon>
        <taxon>Streptococcus</taxon>
    </lineage>
</organism>
<sequence>MTKSLSDMTLEELWHLFPIFLVPPKEEWEEWYQEEEQALLRLFSKGEISSISHIGSTAIPDIWAKNIVDILLEVPKTADVQSVKKQLLNAGYLLMFEEEDRMSFNKGYTEAGFAKKVFHLHLRYQGDHDELYFRDYLREHPEVAKDYEGLKLALWKAYEHNRDAYTDAKTDFIKKYTQQAKKDYKGRY</sequence>
<gene>
    <name evidence="1" type="ORF">NCTC12278_00606</name>
</gene>
<dbReference type="RefSeq" id="WP_018029468.1">
    <property type="nucleotide sequence ID" value="NZ_LS483343.1"/>
</dbReference>
<dbReference type="Pfam" id="PF04229">
    <property type="entry name" value="GrpB"/>
    <property type="match status" value="1"/>
</dbReference>
<dbReference type="Proteomes" id="UP000249495">
    <property type="component" value="Chromosome 1"/>
</dbReference>